<keyword evidence="2" id="KW-1185">Reference proteome</keyword>
<proteinExistence type="predicted"/>
<accession>A0AC60PJC0</accession>
<sequence>MAPVVAPTAPRGSSSASLKWPEIRSPQIVYYLLKTKACDLEEVKAYKSLDSYNYVQSGWVGALLVHEVDPPNDAWICAKKDGEVITGECTCMAGKARVCSHVGAVLWKVDCAASAGLTGQACTDSAMNWNQGTKKNVVPAPLQNISFRLQKGTARAVERKGTEVTEPNQFHSFRDDQELQEFHAAAPFKRLFRIPGKY</sequence>
<dbReference type="EMBL" id="JABSTQ010010447">
    <property type="protein sequence ID" value="KAG0420968.1"/>
    <property type="molecule type" value="Genomic_DNA"/>
</dbReference>
<reference evidence="1 2" key="1">
    <citation type="journal article" date="2020" name="Cell">
        <title>Large-Scale Comparative Analyses of Tick Genomes Elucidate Their Genetic Diversity and Vector Capacities.</title>
        <authorList>
            <consortium name="Tick Genome and Microbiome Consortium (TIGMIC)"/>
            <person name="Jia N."/>
            <person name="Wang J."/>
            <person name="Shi W."/>
            <person name="Du L."/>
            <person name="Sun Y."/>
            <person name="Zhan W."/>
            <person name="Jiang J.F."/>
            <person name="Wang Q."/>
            <person name="Zhang B."/>
            <person name="Ji P."/>
            <person name="Bell-Sakyi L."/>
            <person name="Cui X.M."/>
            <person name="Yuan T.T."/>
            <person name="Jiang B.G."/>
            <person name="Yang W.F."/>
            <person name="Lam T.T."/>
            <person name="Chang Q.C."/>
            <person name="Ding S.J."/>
            <person name="Wang X.J."/>
            <person name="Zhu J.G."/>
            <person name="Ruan X.D."/>
            <person name="Zhao L."/>
            <person name="Wei J.T."/>
            <person name="Ye R.Z."/>
            <person name="Que T.C."/>
            <person name="Du C.H."/>
            <person name="Zhou Y.H."/>
            <person name="Cheng J.X."/>
            <person name="Dai P.F."/>
            <person name="Guo W.B."/>
            <person name="Han X.H."/>
            <person name="Huang E.J."/>
            <person name="Li L.F."/>
            <person name="Wei W."/>
            <person name="Gao Y.C."/>
            <person name="Liu J.Z."/>
            <person name="Shao H.Z."/>
            <person name="Wang X."/>
            <person name="Wang C.C."/>
            <person name="Yang T.C."/>
            <person name="Huo Q.B."/>
            <person name="Li W."/>
            <person name="Chen H.Y."/>
            <person name="Chen S.E."/>
            <person name="Zhou L.G."/>
            <person name="Ni X.B."/>
            <person name="Tian J.H."/>
            <person name="Sheng Y."/>
            <person name="Liu T."/>
            <person name="Pan Y.S."/>
            <person name="Xia L.Y."/>
            <person name="Li J."/>
            <person name="Zhao F."/>
            <person name="Cao W.C."/>
        </authorList>
    </citation>
    <scope>NUCLEOTIDE SEQUENCE [LARGE SCALE GENOMIC DNA]</scope>
    <source>
        <strain evidence="1">Iper-2018</strain>
    </source>
</reference>
<name>A0AC60PJC0_IXOPE</name>
<gene>
    <name evidence="1" type="ORF">HPB47_003122</name>
</gene>
<organism evidence="1 2">
    <name type="scientific">Ixodes persulcatus</name>
    <name type="common">Taiga tick</name>
    <dbReference type="NCBI Taxonomy" id="34615"/>
    <lineage>
        <taxon>Eukaryota</taxon>
        <taxon>Metazoa</taxon>
        <taxon>Ecdysozoa</taxon>
        <taxon>Arthropoda</taxon>
        <taxon>Chelicerata</taxon>
        <taxon>Arachnida</taxon>
        <taxon>Acari</taxon>
        <taxon>Parasitiformes</taxon>
        <taxon>Ixodida</taxon>
        <taxon>Ixodoidea</taxon>
        <taxon>Ixodidae</taxon>
        <taxon>Ixodinae</taxon>
        <taxon>Ixodes</taxon>
    </lineage>
</organism>
<comment type="caution">
    <text evidence="1">The sequence shown here is derived from an EMBL/GenBank/DDBJ whole genome shotgun (WGS) entry which is preliminary data.</text>
</comment>
<protein>
    <submittedName>
        <fullName evidence="1">Uncharacterized protein</fullName>
    </submittedName>
</protein>
<evidence type="ECO:0000313" key="2">
    <source>
        <dbReference type="Proteomes" id="UP000805193"/>
    </source>
</evidence>
<dbReference type="Proteomes" id="UP000805193">
    <property type="component" value="Unassembled WGS sequence"/>
</dbReference>
<evidence type="ECO:0000313" key="1">
    <source>
        <dbReference type="EMBL" id="KAG0420968.1"/>
    </source>
</evidence>